<evidence type="ECO:0000256" key="1">
    <source>
        <dbReference type="ARBA" id="ARBA00010105"/>
    </source>
</evidence>
<comment type="similarity">
    <text evidence="1">Belongs to the MYG1 family.</text>
</comment>
<dbReference type="PANTHER" id="PTHR11215">
    <property type="entry name" value="METAL DEPENDENT HYDROLASE - RELATED"/>
    <property type="match status" value="1"/>
</dbReference>
<reference evidence="2" key="1">
    <citation type="submission" date="2020-01" db="EMBL/GenBank/DDBJ databases">
        <title>Development of genomics and gene disruption for Polysphondylium violaceum indicates a role for the polyketide synthase stlB in stalk morphogenesis.</title>
        <authorList>
            <person name="Narita B."/>
            <person name="Kawabe Y."/>
            <person name="Kin K."/>
            <person name="Saito T."/>
            <person name="Gibbs R."/>
            <person name="Kuspa A."/>
            <person name="Muzny D."/>
            <person name="Queller D."/>
            <person name="Richards S."/>
            <person name="Strassman J."/>
            <person name="Sucgang R."/>
            <person name="Worley K."/>
            <person name="Schaap P."/>
        </authorList>
    </citation>
    <scope>NUCLEOTIDE SEQUENCE</scope>
    <source>
        <strain evidence="2">QSvi11</strain>
    </source>
</reference>
<evidence type="ECO:0000313" key="2">
    <source>
        <dbReference type="EMBL" id="KAF2074842.1"/>
    </source>
</evidence>
<protein>
    <recommendedName>
        <fullName evidence="4">Metal-dependent protein hydrolase</fullName>
    </recommendedName>
</protein>
<organism evidence="2 3">
    <name type="scientific">Polysphondylium violaceum</name>
    <dbReference type="NCBI Taxonomy" id="133409"/>
    <lineage>
        <taxon>Eukaryota</taxon>
        <taxon>Amoebozoa</taxon>
        <taxon>Evosea</taxon>
        <taxon>Eumycetozoa</taxon>
        <taxon>Dictyostelia</taxon>
        <taxon>Dictyosteliales</taxon>
        <taxon>Dictyosteliaceae</taxon>
        <taxon>Polysphondylium</taxon>
    </lineage>
</organism>
<evidence type="ECO:0000313" key="3">
    <source>
        <dbReference type="Proteomes" id="UP000695562"/>
    </source>
</evidence>
<evidence type="ECO:0008006" key="4">
    <source>
        <dbReference type="Google" id="ProtNLM"/>
    </source>
</evidence>
<dbReference type="GO" id="GO:0005737">
    <property type="term" value="C:cytoplasm"/>
    <property type="evidence" value="ECO:0007669"/>
    <property type="project" value="TreeGrafter"/>
</dbReference>
<gene>
    <name evidence="2" type="ORF">CYY_003868</name>
</gene>
<accession>A0A8J4PW65</accession>
<keyword evidence="3" id="KW-1185">Reference proteome</keyword>
<dbReference type="Proteomes" id="UP000695562">
    <property type="component" value="Unassembled WGS sequence"/>
</dbReference>
<dbReference type="OrthoDB" id="10265310at2759"/>
<dbReference type="EMBL" id="AJWJ01000127">
    <property type="protein sequence ID" value="KAF2074842.1"/>
    <property type="molecule type" value="Genomic_DNA"/>
</dbReference>
<dbReference type="InterPro" id="IPR003226">
    <property type="entry name" value="MYG1_exonuclease"/>
</dbReference>
<dbReference type="GO" id="GO:0005634">
    <property type="term" value="C:nucleus"/>
    <property type="evidence" value="ECO:0007669"/>
    <property type="project" value="TreeGrafter"/>
</dbReference>
<name>A0A8J4PW65_9MYCE</name>
<dbReference type="PANTHER" id="PTHR11215:SF1">
    <property type="entry name" value="MYG1 EXONUCLEASE"/>
    <property type="match status" value="1"/>
</dbReference>
<dbReference type="AlphaFoldDB" id="A0A8J4PW65"/>
<comment type="caution">
    <text evidence="2">The sequence shown here is derived from an EMBL/GenBank/DDBJ whole genome shotgun (WGS) entry which is preliminary data.</text>
</comment>
<proteinExistence type="inferred from homology"/>
<dbReference type="Pfam" id="PF03690">
    <property type="entry name" value="MYG1_exonuc"/>
    <property type="match status" value="1"/>
</dbReference>
<sequence length="321" mass="36541">MTNKTICTHSGNFHADEALACFLLKLTPKYKDANIVRSRDKKVIDAADIVVDVGAEYDVEKQRFDHHQASFTDTFDDKHQIKLSSAGLIYKHFGKEIIKNRLEINDSLTEVIFQKLYNSMIEELDGIDNGVERYPSDITPKYESNLNITSMIRALNPEWNEPQTDEIINAQFEKAMKLMGDVFLQKLDFYGKSWLPARTIVEDAINFRKDVHSSGEIIVLEHFCPWKDHLYSLEKSMEIKTPIKFVLFADTAGSWRIQAVNVNSHSFSLRQPIGPPEWRGKRDEELSAISGIDNCVFVHANGFIGGNNNKDGALLMAIRSL</sequence>